<sequence length="422" mass="48232">MLKRFSLTTSCQAFPFLGKRVLQGLNRYDWLAAKAVAATLYMVHPMSVLYNRVSKERSMSRSSSKGSERLLSDFNQILSKAIQEGILTTESHVLYKNTSINMKSCAQQEKNFEIEKFKKMESLQYIIAKFEDWKEKSTCQFLENCTFSLLFSEPNTQVWKMTNNNELLGYFTLKKSDYMPSQDKKEIISLFDESSKHWDTIISISGYQSVVNWVQKTAKAWALEVKNNLSSSPLQTVNVLDAACGGGYTSRPIFSILNHENGFTTNIMGVDISSGMLQVALQRSPQIFQMGMATHDLDEPMKMFPDECFDIISCVGAIEFLQNFETVTLPEFKRLLRKHQYAEMWLTAQFQSDPAVTSIEKDKDGHRLYNQTILETLLAKHDLIIVENSVEIIERAYKTGEGKRNNVADTISFIAARVRHKL</sequence>
<proteinExistence type="predicted"/>
<name>A0A6A5B8A7_NAEFO</name>
<dbReference type="Gene3D" id="3.40.50.150">
    <property type="entry name" value="Vaccinia Virus protein VP39"/>
    <property type="match status" value="1"/>
</dbReference>
<gene>
    <name evidence="2" type="ORF">FDP41_006575</name>
</gene>
<dbReference type="InterPro" id="IPR029063">
    <property type="entry name" value="SAM-dependent_MTases_sf"/>
</dbReference>
<dbReference type="AlphaFoldDB" id="A0A6A5B8A7"/>
<dbReference type="VEuPathDB" id="AmoebaDB:NF0058520"/>
<protein>
    <recommendedName>
        <fullName evidence="1">Methyltransferase domain-containing protein</fullName>
    </recommendedName>
</protein>
<dbReference type="EMBL" id="VFQX01000052">
    <property type="protein sequence ID" value="KAF0974543.1"/>
    <property type="molecule type" value="Genomic_DNA"/>
</dbReference>
<dbReference type="OrthoDB" id="66144at2759"/>
<accession>A0A6A5B8A7</accession>
<evidence type="ECO:0000259" key="1">
    <source>
        <dbReference type="Pfam" id="PF13649"/>
    </source>
</evidence>
<dbReference type="Proteomes" id="UP000444721">
    <property type="component" value="Unassembled WGS sequence"/>
</dbReference>
<evidence type="ECO:0000313" key="2">
    <source>
        <dbReference type="EMBL" id="KAF0974543.1"/>
    </source>
</evidence>
<dbReference type="GeneID" id="68113793"/>
<dbReference type="Pfam" id="PF13649">
    <property type="entry name" value="Methyltransf_25"/>
    <property type="match status" value="1"/>
</dbReference>
<keyword evidence="3" id="KW-1185">Reference proteome</keyword>
<reference evidence="2 3" key="1">
    <citation type="journal article" date="2019" name="Sci. Rep.">
        <title>Nanopore sequencing improves the draft genome of the human pathogenic amoeba Naegleria fowleri.</title>
        <authorList>
            <person name="Liechti N."/>
            <person name="Schurch N."/>
            <person name="Bruggmann R."/>
            <person name="Wittwer M."/>
        </authorList>
    </citation>
    <scope>NUCLEOTIDE SEQUENCE [LARGE SCALE GENOMIC DNA]</scope>
    <source>
        <strain evidence="2 3">ATCC 30894</strain>
    </source>
</reference>
<evidence type="ECO:0000313" key="3">
    <source>
        <dbReference type="Proteomes" id="UP000444721"/>
    </source>
</evidence>
<comment type="caution">
    <text evidence="2">The sequence shown here is derived from an EMBL/GenBank/DDBJ whole genome shotgun (WGS) entry which is preliminary data.</text>
</comment>
<dbReference type="VEuPathDB" id="AmoebaDB:NfTy_088900"/>
<feature type="domain" description="Methyltransferase" evidence="1">
    <location>
        <begin position="239"/>
        <end position="338"/>
    </location>
</feature>
<dbReference type="VEuPathDB" id="AmoebaDB:FDP41_006575"/>
<dbReference type="SUPFAM" id="SSF53335">
    <property type="entry name" value="S-adenosyl-L-methionine-dependent methyltransferases"/>
    <property type="match status" value="1"/>
</dbReference>
<dbReference type="InterPro" id="IPR041698">
    <property type="entry name" value="Methyltransf_25"/>
</dbReference>
<organism evidence="2 3">
    <name type="scientific">Naegleria fowleri</name>
    <name type="common">Brain eating amoeba</name>
    <dbReference type="NCBI Taxonomy" id="5763"/>
    <lineage>
        <taxon>Eukaryota</taxon>
        <taxon>Discoba</taxon>
        <taxon>Heterolobosea</taxon>
        <taxon>Tetramitia</taxon>
        <taxon>Eutetramitia</taxon>
        <taxon>Vahlkampfiidae</taxon>
        <taxon>Naegleria</taxon>
    </lineage>
</organism>
<dbReference type="CDD" id="cd02440">
    <property type="entry name" value="AdoMet_MTases"/>
    <property type="match status" value="1"/>
</dbReference>
<dbReference type="RefSeq" id="XP_044559256.1">
    <property type="nucleotide sequence ID" value="XM_044710225.1"/>
</dbReference>